<evidence type="ECO:0000256" key="7">
    <source>
        <dbReference type="ARBA" id="ARBA00023098"/>
    </source>
</evidence>
<accession>A0A2M9HEJ8</accession>
<comment type="similarity">
    <text evidence="2 12">Belongs to the CDP-alcohol phosphatidyltransferase class-I family.</text>
</comment>
<dbReference type="GO" id="GO:0046474">
    <property type="term" value="P:glycerophospholipid biosynthetic process"/>
    <property type="evidence" value="ECO:0007669"/>
    <property type="project" value="TreeGrafter"/>
</dbReference>
<dbReference type="PROSITE" id="PS00379">
    <property type="entry name" value="CDP_ALCOHOL_P_TRANSF"/>
    <property type="match status" value="1"/>
</dbReference>
<keyword evidence="8 13" id="KW-0472">Membrane</keyword>
<evidence type="ECO:0000256" key="2">
    <source>
        <dbReference type="ARBA" id="ARBA00010441"/>
    </source>
</evidence>
<keyword evidence="7" id="KW-0443">Lipid metabolism</keyword>
<evidence type="ECO:0000256" key="9">
    <source>
        <dbReference type="ARBA" id="ARBA00023209"/>
    </source>
</evidence>
<keyword evidence="5 13" id="KW-0812">Transmembrane</keyword>
<evidence type="ECO:0000256" key="13">
    <source>
        <dbReference type="SAM" id="Phobius"/>
    </source>
</evidence>
<feature type="transmembrane region" description="Helical" evidence="13">
    <location>
        <begin position="155"/>
        <end position="171"/>
    </location>
</feature>
<dbReference type="NCBIfam" id="TIGR00560">
    <property type="entry name" value="pgsA"/>
    <property type="match status" value="1"/>
</dbReference>
<evidence type="ECO:0000256" key="4">
    <source>
        <dbReference type="ARBA" id="ARBA00022679"/>
    </source>
</evidence>
<evidence type="ECO:0000256" key="10">
    <source>
        <dbReference type="ARBA" id="ARBA00023264"/>
    </source>
</evidence>
<dbReference type="InterPro" id="IPR004570">
    <property type="entry name" value="Phosphatidylglycerol_P_synth"/>
</dbReference>
<keyword evidence="4 12" id="KW-0808">Transferase</keyword>
<evidence type="ECO:0000256" key="8">
    <source>
        <dbReference type="ARBA" id="ARBA00023136"/>
    </source>
</evidence>
<dbReference type="PANTHER" id="PTHR14269:SF62">
    <property type="entry name" value="CDP-DIACYLGLYCEROL--GLYCEROL-3-PHOSPHATE 3-PHOSPHATIDYLTRANSFERASE 1, CHLOROPLASTIC"/>
    <property type="match status" value="1"/>
</dbReference>
<keyword evidence="6 13" id="KW-1133">Transmembrane helix</keyword>
<dbReference type="RefSeq" id="WP_100513061.1">
    <property type="nucleotide sequence ID" value="NZ_PEBK01000005.1"/>
</dbReference>
<dbReference type="InterPro" id="IPR000462">
    <property type="entry name" value="CDP-OH_P_trans"/>
</dbReference>
<reference evidence="14 15" key="1">
    <citation type="submission" date="2017-10" db="EMBL/GenBank/DDBJ databases">
        <title>Draft genome sequences of strains TRE 1, TRE 9, TRE H and TRI 7, isolated from tamarins, belonging to four potential novel Bifidobacterium species.</title>
        <authorList>
            <person name="Mattarelli P."/>
            <person name="Modesto M."/>
            <person name="Puglisi E."/>
            <person name="Morelli L."/>
            <person name="Spezio C."/>
            <person name="Bonetti A."/>
            <person name="Sandri C."/>
        </authorList>
    </citation>
    <scope>NUCLEOTIDE SEQUENCE [LARGE SCALE GENOMIC DNA]</scope>
    <source>
        <strain evidence="15">TRI7</strain>
    </source>
</reference>
<evidence type="ECO:0000313" key="15">
    <source>
        <dbReference type="Proteomes" id="UP000231451"/>
    </source>
</evidence>
<gene>
    <name evidence="14" type="primary">pgsA</name>
    <name evidence="14" type="ORF">CSQ87_06530</name>
</gene>
<evidence type="ECO:0000256" key="6">
    <source>
        <dbReference type="ARBA" id="ARBA00022989"/>
    </source>
</evidence>
<dbReference type="EMBL" id="PEBK01000005">
    <property type="protein sequence ID" value="PJM75236.1"/>
    <property type="molecule type" value="Genomic_DNA"/>
</dbReference>
<keyword evidence="9" id="KW-0594">Phospholipid biosynthesis</keyword>
<dbReference type="OrthoDB" id="9796672at2"/>
<feature type="transmembrane region" description="Helical" evidence="13">
    <location>
        <begin position="191"/>
        <end position="212"/>
    </location>
</feature>
<dbReference type="UniPathway" id="UPA00085"/>
<dbReference type="PIRSF" id="PIRSF000847">
    <property type="entry name" value="Phos_ph_gly_syn"/>
    <property type="match status" value="1"/>
</dbReference>
<dbReference type="PANTHER" id="PTHR14269">
    <property type="entry name" value="CDP-DIACYLGLYCEROL--GLYCEROL-3-PHOSPHATE 3-PHOSPHATIDYLTRANSFERASE-RELATED"/>
    <property type="match status" value="1"/>
</dbReference>
<comment type="subcellular location">
    <subcellularLocation>
        <location evidence="1">Membrane</location>
        <topology evidence="1">Multi-pass membrane protein</topology>
    </subcellularLocation>
</comment>
<dbReference type="Gene3D" id="1.20.120.1760">
    <property type="match status" value="1"/>
</dbReference>
<evidence type="ECO:0000256" key="11">
    <source>
        <dbReference type="NCBIfam" id="TIGR00560"/>
    </source>
</evidence>
<dbReference type="GO" id="GO:0008444">
    <property type="term" value="F:CDP-diacylglycerol-glycerol-3-phosphate 3-phosphatidyltransferase activity"/>
    <property type="evidence" value="ECO:0007669"/>
    <property type="project" value="UniProtKB-UniRule"/>
</dbReference>
<evidence type="ECO:0000256" key="1">
    <source>
        <dbReference type="ARBA" id="ARBA00004141"/>
    </source>
</evidence>
<proteinExistence type="inferred from homology"/>
<comment type="caution">
    <text evidence="14">The sequence shown here is derived from an EMBL/GenBank/DDBJ whole genome shotgun (WGS) entry which is preliminary data.</text>
</comment>
<evidence type="ECO:0000313" key="14">
    <source>
        <dbReference type="EMBL" id="PJM75236.1"/>
    </source>
</evidence>
<keyword evidence="3" id="KW-0444">Lipid biosynthesis</keyword>
<keyword evidence="10" id="KW-1208">Phospholipid metabolism</keyword>
<dbReference type="AlphaFoldDB" id="A0A2M9HEJ8"/>
<organism evidence="14 15">
    <name type="scientific">Bifidobacterium simiarum</name>
    <dbReference type="NCBI Taxonomy" id="2045441"/>
    <lineage>
        <taxon>Bacteria</taxon>
        <taxon>Bacillati</taxon>
        <taxon>Actinomycetota</taxon>
        <taxon>Actinomycetes</taxon>
        <taxon>Bifidobacteriales</taxon>
        <taxon>Bifidobacteriaceae</taxon>
        <taxon>Bifidobacterium</taxon>
    </lineage>
</organism>
<dbReference type="EC" id="2.7.8.5" evidence="11"/>
<dbReference type="Pfam" id="PF01066">
    <property type="entry name" value="CDP-OH_P_transf"/>
    <property type="match status" value="1"/>
</dbReference>
<evidence type="ECO:0000256" key="3">
    <source>
        <dbReference type="ARBA" id="ARBA00022516"/>
    </source>
</evidence>
<dbReference type="InterPro" id="IPR050324">
    <property type="entry name" value="CDP-alcohol_PTase-I"/>
</dbReference>
<dbReference type="InterPro" id="IPR043130">
    <property type="entry name" value="CDP-OH_PTrfase_TM_dom"/>
</dbReference>
<keyword evidence="15" id="KW-1185">Reference proteome</keyword>
<dbReference type="InterPro" id="IPR048254">
    <property type="entry name" value="CDP_ALCOHOL_P_TRANSF_CS"/>
</dbReference>
<dbReference type="GO" id="GO:0016020">
    <property type="term" value="C:membrane"/>
    <property type="evidence" value="ECO:0007669"/>
    <property type="project" value="UniProtKB-SubCell"/>
</dbReference>
<evidence type="ECO:0000256" key="12">
    <source>
        <dbReference type="RuleBase" id="RU003750"/>
    </source>
</evidence>
<evidence type="ECO:0000256" key="5">
    <source>
        <dbReference type="ARBA" id="ARBA00022692"/>
    </source>
</evidence>
<sequence>MAEKNNPDERSKPSLLEGWNTSANLVTYARIVLVVVYIVLTVMAGPSGRDDVTLRWASAVLFIVAASTDKVDGWLARRNNEVTELGKLMDPIADKLLMCSALILLSAFGEFTWAWAITALFLIREIGITLMRFFVMERPGGKVIAAAWPGKLKTVFQSIALSMYMLPAWTLGQTVEHPEYLPAAVVNGYYLVAYVLLLVALVLCLYSGFVYVKGTFFPSRKEA</sequence>
<name>A0A2M9HEJ8_9BIFI</name>
<dbReference type="Proteomes" id="UP000231451">
    <property type="component" value="Unassembled WGS sequence"/>
</dbReference>
<feature type="transmembrane region" description="Helical" evidence="13">
    <location>
        <begin position="21"/>
        <end position="40"/>
    </location>
</feature>
<protein>
    <recommendedName>
        <fullName evidence="11">CDP-diacylglycerol--glycerol-3-phosphate 3-phosphatidyltransferase</fullName>
        <ecNumber evidence="11">2.7.8.5</ecNumber>
    </recommendedName>
</protein>